<dbReference type="Proteomes" id="UP000256530">
    <property type="component" value="Unassembled WGS sequence"/>
</dbReference>
<dbReference type="EMBL" id="QTTY01000031">
    <property type="protein sequence ID" value="REF24711.1"/>
    <property type="molecule type" value="Genomic_DNA"/>
</dbReference>
<dbReference type="RefSeq" id="WP_002134312.1">
    <property type="nucleotide sequence ID" value="NZ_QTTY01000031.1"/>
</dbReference>
<dbReference type="AlphaFoldDB" id="A0A3D9UIQ4"/>
<proteinExistence type="predicted"/>
<sequence>MKKMIEVIVAVTEVLVNGKQVAMELNKVKLYSVGVFPIPR</sequence>
<comment type="caution">
    <text evidence="1">The sequence shown here is derived from an EMBL/GenBank/DDBJ whole genome shotgun (WGS) entry which is preliminary data.</text>
</comment>
<reference evidence="1 2" key="1">
    <citation type="submission" date="2018-08" db="EMBL/GenBank/DDBJ databases">
        <title>Freshwater and sediment microbial communities from various areas in North America, analyzing microbe dynamics in response to fracking.</title>
        <authorList>
            <person name="Lamendella R."/>
        </authorList>
    </citation>
    <scope>NUCLEOTIDE SEQUENCE [LARGE SCALE GENOMIC DNA]</scope>
    <source>
        <strain evidence="1 2">DB-1</strain>
    </source>
</reference>
<protein>
    <submittedName>
        <fullName evidence="1">Uncharacterized protein</fullName>
    </submittedName>
</protein>
<evidence type="ECO:0000313" key="2">
    <source>
        <dbReference type="Proteomes" id="UP000256530"/>
    </source>
</evidence>
<evidence type="ECO:0000313" key="1">
    <source>
        <dbReference type="EMBL" id="REF24711.1"/>
    </source>
</evidence>
<name>A0A3D9UIQ4_BACMY</name>
<gene>
    <name evidence="1" type="ORF">DET55_13157</name>
</gene>
<organism evidence="1 2">
    <name type="scientific">Bacillus mycoides</name>
    <dbReference type="NCBI Taxonomy" id="1405"/>
    <lineage>
        <taxon>Bacteria</taxon>
        <taxon>Bacillati</taxon>
        <taxon>Bacillota</taxon>
        <taxon>Bacilli</taxon>
        <taxon>Bacillales</taxon>
        <taxon>Bacillaceae</taxon>
        <taxon>Bacillus</taxon>
        <taxon>Bacillus cereus group</taxon>
    </lineage>
</organism>
<accession>A0A3D9UIQ4</accession>